<comment type="similarity">
    <text evidence="2">Belongs to the sulfatase family.</text>
</comment>
<keyword evidence="5" id="KW-0378">Hydrolase</keyword>
<dbReference type="InterPro" id="IPR050738">
    <property type="entry name" value="Sulfatase"/>
</dbReference>
<evidence type="ECO:0000313" key="11">
    <source>
        <dbReference type="Proteomes" id="UP000771749"/>
    </source>
</evidence>
<dbReference type="Pfam" id="PF00884">
    <property type="entry name" value="Sulfatase"/>
    <property type="match status" value="1"/>
</dbReference>
<dbReference type="PROSITE" id="PS00523">
    <property type="entry name" value="SULFATASE_1"/>
    <property type="match status" value="1"/>
</dbReference>
<keyword evidence="6" id="KW-0106">Calcium</keyword>
<evidence type="ECO:0000256" key="7">
    <source>
        <dbReference type="PIRSR" id="PIRSR600917-52"/>
    </source>
</evidence>
<evidence type="ECO:0000256" key="3">
    <source>
        <dbReference type="ARBA" id="ARBA00022723"/>
    </source>
</evidence>
<dbReference type="PANTHER" id="PTHR42693">
    <property type="entry name" value="ARYLSULFATASE FAMILY MEMBER"/>
    <property type="match status" value="1"/>
</dbReference>
<dbReference type="SUPFAM" id="SSF53649">
    <property type="entry name" value="Alkaline phosphatase-like"/>
    <property type="match status" value="1"/>
</dbReference>
<feature type="signal peptide" evidence="8">
    <location>
        <begin position="1"/>
        <end position="25"/>
    </location>
</feature>
<feature type="chain" id="PRO_5037855128" evidence="8">
    <location>
        <begin position="26"/>
        <end position="525"/>
    </location>
</feature>
<evidence type="ECO:0000256" key="2">
    <source>
        <dbReference type="ARBA" id="ARBA00008779"/>
    </source>
</evidence>
<dbReference type="InterPro" id="IPR017850">
    <property type="entry name" value="Alkaline_phosphatase_core_sf"/>
</dbReference>
<feature type="modified residue" description="3-oxoalanine (Ser)" evidence="7">
    <location>
        <position position="96"/>
    </location>
</feature>
<keyword evidence="3" id="KW-0479">Metal-binding</keyword>
<evidence type="ECO:0000256" key="1">
    <source>
        <dbReference type="ARBA" id="ARBA00001913"/>
    </source>
</evidence>
<dbReference type="FunFam" id="3.40.720.10:FF:000101">
    <property type="entry name" value="Secreted sulfatase ydeN"/>
    <property type="match status" value="1"/>
</dbReference>
<evidence type="ECO:0000256" key="6">
    <source>
        <dbReference type="ARBA" id="ARBA00022837"/>
    </source>
</evidence>
<organism evidence="10 11">
    <name type="scientific">Candidatus Cryptobacteroides gallistercoris</name>
    <dbReference type="NCBI Taxonomy" id="2840765"/>
    <lineage>
        <taxon>Bacteria</taxon>
        <taxon>Pseudomonadati</taxon>
        <taxon>Bacteroidota</taxon>
        <taxon>Bacteroidia</taxon>
        <taxon>Bacteroidales</taxon>
        <taxon>Candidatus Cryptobacteroides</taxon>
    </lineage>
</organism>
<evidence type="ECO:0000256" key="5">
    <source>
        <dbReference type="ARBA" id="ARBA00022801"/>
    </source>
</evidence>
<comment type="caution">
    <text evidence="10">The sequence shown here is derived from an EMBL/GenBank/DDBJ whole genome shotgun (WGS) entry which is preliminary data.</text>
</comment>
<keyword evidence="4 8" id="KW-0732">Signal</keyword>
<evidence type="ECO:0000259" key="9">
    <source>
        <dbReference type="Pfam" id="PF00884"/>
    </source>
</evidence>
<dbReference type="CDD" id="cd16144">
    <property type="entry name" value="ARS_like"/>
    <property type="match status" value="1"/>
</dbReference>
<dbReference type="PANTHER" id="PTHR42693:SF42">
    <property type="entry name" value="ARYLSULFATASE G"/>
    <property type="match status" value="1"/>
</dbReference>
<reference evidence="10" key="2">
    <citation type="journal article" date="2021" name="PeerJ">
        <title>Extensive microbial diversity within the chicken gut microbiome revealed by metagenomics and culture.</title>
        <authorList>
            <person name="Gilroy R."/>
            <person name="Ravi A."/>
            <person name="Getino M."/>
            <person name="Pursley I."/>
            <person name="Horton D.L."/>
            <person name="Alikhan N.F."/>
            <person name="Baker D."/>
            <person name="Gharbi K."/>
            <person name="Hall N."/>
            <person name="Watson M."/>
            <person name="Adriaenssens E.M."/>
            <person name="Foster-Nyarko E."/>
            <person name="Jarju S."/>
            <person name="Secka A."/>
            <person name="Antonio M."/>
            <person name="Oren A."/>
            <person name="Chaudhuri R.R."/>
            <person name="La Ragione R."/>
            <person name="Hildebrand F."/>
            <person name="Pallen M.J."/>
        </authorList>
    </citation>
    <scope>NUCLEOTIDE SEQUENCE</scope>
    <source>
        <strain evidence="10">F1-3629</strain>
    </source>
</reference>
<reference evidence="10" key="1">
    <citation type="submission" date="2020-10" db="EMBL/GenBank/DDBJ databases">
        <authorList>
            <person name="Gilroy R."/>
        </authorList>
    </citation>
    <scope>NUCLEOTIDE SEQUENCE</scope>
    <source>
        <strain evidence="10">F1-3629</strain>
    </source>
</reference>
<evidence type="ECO:0000256" key="8">
    <source>
        <dbReference type="SAM" id="SignalP"/>
    </source>
</evidence>
<name>A0A940DPP9_9BACT</name>
<evidence type="ECO:0000256" key="4">
    <source>
        <dbReference type="ARBA" id="ARBA00022729"/>
    </source>
</evidence>
<dbReference type="GO" id="GO:0004065">
    <property type="term" value="F:arylsulfatase activity"/>
    <property type="evidence" value="ECO:0007669"/>
    <property type="project" value="TreeGrafter"/>
</dbReference>
<feature type="domain" description="Sulfatase N-terminal" evidence="9">
    <location>
        <begin position="42"/>
        <end position="401"/>
    </location>
</feature>
<dbReference type="EMBL" id="JADIMJ010000021">
    <property type="protein sequence ID" value="MBO8453347.1"/>
    <property type="molecule type" value="Genomic_DNA"/>
</dbReference>
<proteinExistence type="inferred from homology"/>
<dbReference type="Gene3D" id="3.30.1120.10">
    <property type="match status" value="1"/>
</dbReference>
<dbReference type="Proteomes" id="UP000771749">
    <property type="component" value="Unassembled WGS sequence"/>
</dbReference>
<sequence length="525" mass="57873">MERKLLIAAGALPLALTLSMQNASARQAGVNSKGGTSGGDRPNIIFFLVDDMGWQDTSVPFWTERTKYNDIYETPNMERLAAQGMLFTQAYASSVSSPSRCSMLTGANAARHRVTNWTLQKDTPPDMQSDVLSLPDWNYNGIAQVPGTNNTFLAKSFVQYLRDGGYHTIHCGKAHWGAIDTPGENPCHFGFETNISGHAAGGLASYLGETRYGHDKDGNPVSLMAVPGLEKYWDTDTFVTEALTREAIRALDKAREYNQPFYLYMSHYAIHIPIDRDARYFEKYKAKGLSDKEAAYAGLIEGMDKSLGDLMDWLEENGEADNTIIIFMGDNGGYATGSGWRDEPLYTQNSPLKCGKGSAYEGGIREPLIVYWPGVTDGGTRCDSYVAAEDLFPTILAMAGIRPAGAPQRIDGKSFVPLLKGKGDPSKGRSLYWNYPNLWGETGPGIGASCTVRKGDWKLIYFYETGQKELYNIAEDIGEDRNLAAERPDIVKKLSSDLGRYLRRAGAQRPSFKATGQPCPWPDEL</sequence>
<dbReference type="Gene3D" id="3.40.720.10">
    <property type="entry name" value="Alkaline Phosphatase, subunit A"/>
    <property type="match status" value="1"/>
</dbReference>
<dbReference type="AlphaFoldDB" id="A0A940DPP9"/>
<gene>
    <name evidence="10" type="ORF">IAC07_01325</name>
</gene>
<protein>
    <submittedName>
        <fullName evidence="10">Sulfatase</fullName>
    </submittedName>
</protein>
<dbReference type="GO" id="GO:0046872">
    <property type="term" value="F:metal ion binding"/>
    <property type="evidence" value="ECO:0007669"/>
    <property type="project" value="UniProtKB-KW"/>
</dbReference>
<dbReference type="InterPro" id="IPR024607">
    <property type="entry name" value="Sulfatase_CS"/>
</dbReference>
<comment type="PTM">
    <text evidence="7">The conversion to 3-oxoalanine (also known as C-formylglycine, FGly), of a serine or cysteine residue in prokaryotes and of a cysteine residue in eukaryotes, is critical for catalytic activity.</text>
</comment>
<evidence type="ECO:0000313" key="10">
    <source>
        <dbReference type="EMBL" id="MBO8453347.1"/>
    </source>
</evidence>
<accession>A0A940DPP9</accession>
<comment type="cofactor">
    <cofactor evidence="1">
        <name>Ca(2+)</name>
        <dbReference type="ChEBI" id="CHEBI:29108"/>
    </cofactor>
</comment>
<dbReference type="InterPro" id="IPR000917">
    <property type="entry name" value="Sulfatase_N"/>
</dbReference>